<dbReference type="SUPFAM" id="SSF55486">
    <property type="entry name" value="Metalloproteases ('zincins'), catalytic domain"/>
    <property type="match status" value="1"/>
</dbReference>
<reference evidence="2 3" key="1">
    <citation type="submission" date="2011-05" db="EMBL/GenBank/DDBJ databases">
        <title>Complete sequence of chromosome of Frankia symbiont of Datisca glomerata.</title>
        <authorList>
            <consortium name="US DOE Joint Genome Institute"/>
            <person name="Lucas S."/>
            <person name="Han J."/>
            <person name="Lapidus A."/>
            <person name="Cheng J.-F."/>
            <person name="Goodwin L."/>
            <person name="Pitluck S."/>
            <person name="Peters L."/>
            <person name="Mikhailova N."/>
            <person name="Chertkov O."/>
            <person name="Teshima H."/>
            <person name="Han C."/>
            <person name="Tapia R."/>
            <person name="Land M."/>
            <person name="Hauser L."/>
            <person name="Kyrpides N."/>
            <person name="Ivanova N."/>
            <person name="Pagani I."/>
            <person name="Berry A."/>
            <person name="Pawlowski K."/>
            <person name="Persson T."/>
            <person name="Vanden Heuvel B."/>
            <person name="Benson D."/>
            <person name="Woyke T."/>
        </authorList>
    </citation>
    <scope>NUCLEOTIDE SEQUENCE [LARGE SCALE GENOMIC DNA]</scope>
    <source>
        <strain evidence="3">4085684</strain>
    </source>
</reference>
<dbReference type="InterPro" id="IPR038555">
    <property type="entry name" value="Zincin_1_sf"/>
</dbReference>
<evidence type="ECO:0000256" key="1">
    <source>
        <dbReference type="SAM" id="MobiDB-lite"/>
    </source>
</evidence>
<evidence type="ECO:0008006" key="4">
    <source>
        <dbReference type="Google" id="ProtNLM"/>
    </source>
</evidence>
<dbReference type="Proteomes" id="UP000001549">
    <property type="component" value="Chromosome"/>
</dbReference>
<dbReference type="Pfam" id="PF06262">
    <property type="entry name" value="Zincin_1"/>
    <property type="match status" value="1"/>
</dbReference>
<dbReference type="CDD" id="cd12954">
    <property type="entry name" value="MMP_TTHA0227_like_1"/>
    <property type="match status" value="1"/>
</dbReference>
<accession>F8AYT4</accession>
<dbReference type="EMBL" id="CP002801">
    <property type="protein sequence ID" value="AEH08591.1"/>
    <property type="molecule type" value="Genomic_DNA"/>
</dbReference>
<dbReference type="Gene3D" id="3.30.2010.20">
    <property type="match status" value="1"/>
</dbReference>
<proteinExistence type="predicted"/>
<gene>
    <name evidence="2" type="ordered locus">FsymDg_1089</name>
</gene>
<dbReference type="eggNOG" id="COG3824">
    <property type="taxonomic scope" value="Bacteria"/>
</dbReference>
<dbReference type="HOGENOM" id="CLU_1033472_0_0_11"/>
<dbReference type="InterPro" id="IPR010428">
    <property type="entry name" value="Zincin_1"/>
</dbReference>
<feature type="region of interest" description="Disordered" evidence="1">
    <location>
        <begin position="1"/>
        <end position="40"/>
    </location>
</feature>
<protein>
    <recommendedName>
        <fullName evidence="4">Peptidase</fullName>
    </recommendedName>
</protein>
<name>F8AYT4_9ACTN</name>
<dbReference type="STRING" id="656024.FsymDg_1089"/>
<evidence type="ECO:0000313" key="2">
    <source>
        <dbReference type="EMBL" id="AEH08591.1"/>
    </source>
</evidence>
<keyword evidence="3" id="KW-1185">Reference proteome</keyword>
<organism evidence="2 3">
    <name type="scientific">Candidatus Protofrankia datiscae</name>
    <dbReference type="NCBI Taxonomy" id="2716812"/>
    <lineage>
        <taxon>Bacteria</taxon>
        <taxon>Bacillati</taxon>
        <taxon>Actinomycetota</taxon>
        <taxon>Actinomycetes</taxon>
        <taxon>Frankiales</taxon>
        <taxon>Frankiaceae</taxon>
        <taxon>Protofrankia</taxon>
    </lineage>
</organism>
<sequence length="269" mass="29687">MSVATAAAEHAEREQRRGFTFRTVAPGTGDGHNRPPCRIHPRRKRNRFITLRVRAVVQAGRRGAPEREYRRAVANGTANPAGAPGGRRHGLPGEPYAHDMADNASTGTSWGTPAPAFPSTQPPIRAARRRDRRGRGLRGLLLPPEVPAYRSRGERFDDLVLDAVEHLEHRWSAELAGVEFAVEDVPPIPAVFGPDDPVPLAHHQPPAGRGRSATPDRIIIYRRPLEARAMDTDDLAELILDVLIHKIADMLGMEPEIIDPEGHGWHEDE</sequence>
<feature type="region of interest" description="Disordered" evidence="1">
    <location>
        <begin position="109"/>
        <end position="132"/>
    </location>
</feature>
<evidence type="ECO:0000313" key="3">
    <source>
        <dbReference type="Proteomes" id="UP000001549"/>
    </source>
</evidence>
<dbReference type="KEGG" id="fsy:FsymDg_1089"/>
<dbReference type="AlphaFoldDB" id="F8AYT4"/>
<feature type="region of interest" description="Disordered" evidence="1">
    <location>
        <begin position="75"/>
        <end position="96"/>
    </location>
</feature>